<dbReference type="Gene3D" id="3.20.80.10">
    <property type="entry name" value="Regulatory factor, effector binding domain"/>
    <property type="match status" value="1"/>
</dbReference>
<reference evidence="1 2" key="1">
    <citation type="submission" date="2020-11" db="EMBL/GenBank/DDBJ databases">
        <title>Draft genome sequencing of a Lachnospiraceae strain isolated from anoxic soil subjected to BSD treatment.</title>
        <authorList>
            <person name="Uek A."/>
            <person name="Tonouchi A."/>
        </authorList>
    </citation>
    <scope>NUCLEOTIDE SEQUENCE [LARGE SCALE GENOMIC DNA]</scope>
    <source>
        <strain evidence="1 2">TB5</strain>
    </source>
</reference>
<organism evidence="1 2">
    <name type="scientific">Anaeromicropila herbilytica</name>
    <dbReference type="NCBI Taxonomy" id="2785025"/>
    <lineage>
        <taxon>Bacteria</taxon>
        <taxon>Bacillati</taxon>
        <taxon>Bacillota</taxon>
        <taxon>Clostridia</taxon>
        <taxon>Lachnospirales</taxon>
        <taxon>Lachnospiraceae</taxon>
        <taxon>Anaeromicropila</taxon>
    </lineage>
</organism>
<dbReference type="Proteomes" id="UP000595897">
    <property type="component" value="Chromosome"/>
</dbReference>
<name>A0A7R7ENQ5_9FIRM</name>
<sequence length="150" mass="17662">MINLKDSIRYTNVVSKNYAFHYNDMKEVLDEFGSEIKKLNLHKNGPLFYSMKNVPMDEIMSVELFMPVVEENITLPDTMYYHSYYSVENMMSTTVWKDYEQDTELAYSALLTLMNQSSLNQTTPMYHVIFSDDSFSYMQVKVGYEKKGEE</sequence>
<dbReference type="RefSeq" id="WP_271713053.1">
    <property type="nucleotide sequence ID" value="NZ_AP024169.1"/>
</dbReference>
<proteinExistence type="predicted"/>
<protein>
    <submittedName>
        <fullName evidence="1">DUF5085 domain-containing protein</fullName>
    </submittedName>
</protein>
<dbReference type="KEGG" id="ahb:bsdtb5_32610"/>
<dbReference type="EMBL" id="AP024169">
    <property type="protein sequence ID" value="BCN31966.1"/>
    <property type="molecule type" value="Genomic_DNA"/>
</dbReference>
<dbReference type="AlphaFoldDB" id="A0A7R7ENQ5"/>
<accession>A0A7R7ENQ5</accession>
<evidence type="ECO:0000313" key="2">
    <source>
        <dbReference type="Proteomes" id="UP000595897"/>
    </source>
</evidence>
<gene>
    <name evidence="1" type="ORF">bsdtb5_32610</name>
</gene>
<dbReference type="InterPro" id="IPR011256">
    <property type="entry name" value="Reg_factor_effector_dom_sf"/>
</dbReference>
<evidence type="ECO:0000313" key="1">
    <source>
        <dbReference type="EMBL" id="BCN31966.1"/>
    </source>
</evidence>
<dbReference type="InterPro" id="IPR031664">
    <property type="entry name" value="DUF5085"/>
</dbReference>
<dbReference type="Pfam" id="PF16895">
    <property type="entry name" value="DUF5085"/>
    <property type="match status" value="1"/>
</dbReference>
<keyword evidence="2" id="KW-1185">Reference proteome</keyword>